<accession>Q0W7X0</accession>
<gene>
    <name evidence="1" type="ORF">RCIX1</name>
</gene>
<organism evidence="1 2">
    <name type="scientific">Methanocella arvoryzae (strain DSM 22066 / NBRC 105507 / MRE50)</name>
    <dbReference type="NCBI Taxonomy" id="351160"/>
    <lineage>
        <taxon>Archaea</taxon>
        <taxon>Methanobacteriati</taxon>
        <taxon>Methanobacteriota</taxon>
        <taxon>Stenosarchaea group</taxon>
        <taxon>Methanomicrobia</taxon>
        <taxon>Methanocellales</taxon>
        <taxon>Methanocellaceae</taxon>
        <taxon>Methanocella</taxon>
    </lineage>
</organism>
<dbReference type="Proteomes" id="UP000000663">
    <property type="component" value="Chromosome"/>
</dbReference>
<name>Q0W7X0_METAR</name>
<proteinExistence type="predicted"/>
<evidence type="ECO:0000313" key="1">
    <source>
        <dbReference type="EMBL" id="CAJ35523.1"/>
    </source>
</evidence>
<dbReference type="KEGG" id="rci:RCIX1"/>
<dbReference type="PROSITE" id="PS51257">
    <property type="entry name" value="PROKAR_LIPOPROTEIN"/>
    <property type="match status" value="1"/>
</dbReference>
<keyword evidence="2" id="KW-1185">Reference proteome</keyword>
<dbReference type="AlphaFoldDB" id="Q0W7X0"/>
<evidence type="ECO:0000313" key="2">
    <source>
        <dbReference type="Proteomes" id="UP000000663"/>
    </source>
</evidence>
<dbReference type="EMBL" id="AM114193">
    <property type="protein sequence ID" value="CAJ35523.1"/>
    <property type="molecule type" value="Genomic_DNA"/>
</dbReference>
<reference evidence="1 2" key="1">
    <citation type="journal article" date="2006" name="Science">
        <title>Genome of rice cluster I archaea -- the key methane producers in the rice rhizosphere.</title>
        <authorList>
            <person name="Erkel C."/>
            <person name="Kube M."/>
            <person name="Reinhardt R."/>
            <person name="Liesack W."/>
        </authorList>
    </citation>
    <scope>NUCLEOTIDE SEQUENCE [LARGE SCALE GENOMIC DNA]</scope>
    <source>
        <strain evidence="2">DSM 22066 / NBRC 105507 / MRE50</strain>
    </source>
</reference>
<sequence>MKASTMKCRLIAFVLILAIIFTCGCFEAQKSIHVEDKYTMKTYGGADEYFIKDGANTFQCANSSIYDALGEGGTYTVTINANNVITKVIY</sequence>
<protein>
    <submittedName>
        <fullName evidence="1">Uncharacterized protein</fullName>
    </submittedName>
</protein>